<evidence type="ECO:0000313" key="10">
    <source>
        <dbReference type="EMBL" id="QTE04103.1"/>
    </source>
</evidence>
<proteinExistence type="inferred from homology"/>
<comment type="catalytic activity">
    <reaction evidence="8">
        <text>DNA(n) + a 2'-deoxyribonucleoside 5'-triphosphate = DNA(n+1) + diphosphate</text>
        <dbReference type="Rhea" id="RHEA:22508"/>
        <dbReference type="Rhea" id="RHEA-COMP:17339"/>
        <dbReference type="Rhea" id="RHEA-COMP:17340"/>
        <dbReference type="ChEBI" id="CHEBI:33019"/>
        <dbReference type="ChEBI" id="CHEBI:61560"/>
        <dbReference type="ChEBI" id="CHEBI:173112"/>
        <dbReference type="EC" id="2.7.7.7"/>
    </reaction>
</comment>
<evidence type="ECO:0000259" key="9">
    <source>
        <dbReference type="Pfam" id="PF03175"/>
    </source>
</evidence>
<dbReference type="Gene3D" id="3.30.420.10">
    <property type="entry name" value="Ribonuclease H-like superfamily/Ribonuclease H"/>
    <property type="match status" value="1"/>
</dbReference>
<dbReference type="InterPro" id="IPR004868">
    <property type="entry name" value="DNA-dir_DNA_pol_B_mt/vir"/>
</dbReference>
<dbReference type="PANTHER" id="PTHR31511:SF12">
    <property type="entry name" value="RHO TERMINATION FACTOR N-TERMINAL DOMAIN-CONTAINING PROTEIN"/>
    <property type="match status" value="1"/>
</dbReference>
<reference evidence="10" key="1">
    <citation type="submission" date="2020-09" db="EMBL/GenBank/DDBJ databases">
        <authorList>
            <person name="Dai Z."/>
            <person name="Yang S."/>
            <person name="Zhang W."/>
        </authorList>
    </citation>
    <scope>NUCLEOTIDE SEQUENCE</scope>
    <source>
        <strain evidence="10">Swa134par027</strain>
    </source>
</reference>
<reference evidence="10" key="2">
    <citation type="journal article" date="2022" name="Gigascience">
        <title>Parvovirus dark matter in the cloaca of wild birds.</title>
        <authorList>
            <person name="Dai Z."/>
            <person name="Wang H."/>
            <person name="Wu H."/>
            <person name="Zhang Q."/>
            <person name="Ji L."/>
            <person name="Wang X."/>
            <person name="Shen Q."/>
            <person name="Yang S."/>
            <person name="Ma X."/>
            <person name="Shan T."/>
            <person name="Zhang W."/>
        </authorList>
    </citation>
    <scope>NUCLEOTIDE SEQUENCE</scope>
    <source>
        <strain evidence="10">Swa134par027</strain>
    </source>
</reference>
<organism evidence="10">
    <name type="scientific">Cecropis daurica densovirus</name>
    <dbReference type="NCBI Taxonomy" id="2794495"/>
    <lineage>
        <taxon>Viruses</taxon>
        <taxon>Monodnaviria</taxon>
        <taxon>Shotokuvirae</taxon>
        <taxon>Cossaviricota</taxon>
        <taxon>Quintoviricetes</taxon>
        <taxon>Piccovirales</taxon>
        <taxon>Parvoviridae</taxon>
        <taxon>Densovirinae</taxon>
    </lineage>
</organism>
<dbReference type="Pfam" id="PF03175">
    <property type="entry name" value="DNA_pol_B_2"/>
    <property type="match status" value="1"/>
</dbReference>
<evidence type="ECO:0000256" key="5">
    <source>
        <dbReference type="ARBA" id="ARBA00022705"/>
    </source>
</evidence>
<dbReference type="InterPro" id="IPR036397">
    <property type="entry name" value="RNaseH_sf"/>
</dbReference>
<dbReference type="GO" id="GO:0000166">
    <property type="term" value="F:nucleotide binding"/>
    <property type="evidence" value="ECO:0007669"/>
    <property type="project" value="InterPro"/>
</dbReference>
<evidence type="ECO:0000256" key="8">
    <source>
        <dbReference type="ARBA" id="ARBA00049244"/>
    </source>
</evidence>
<sequence length="1093" mass="127298">MATFTVYTLDEAADICEEILQTYQSIRVSLVVLFEWFNPAATIEAEQILRTRFTIDAETLDKDEIATSQWEQKWAEIWRKLEDKKEYNTEQSGLSFLRIVEIKVNWLHFIERNTRGELADGVYGYSRRASTASSNGYVEVESLDDNSDGYPRINVSNPYRLTFVELLFICARISRGGSRQRSRAINRSELQSFVHANHLEHLIGAVANISNICELCSNLHNISVVVYNKRSNVIFRRIIETEDESEVTPLNAILYWNGIKMYAIKNLNRFLSLREREIPVCLICGRTHSVTETCDMPEVALGSLEKGFAREDEQVLLTMYADIEAICPPGERQFACCYSLVSTVGNSEISIIEKIADTSTNISSEQAEKNLIEHLLAKIEERIAYFHGWSGVEMQLYNLICHWCEQDKRCVRLRRVVITTGNYQQRDNVCMKCYKQPMIKRLYQCIVFFHNFSKYDICFIIRVLIEKYDITLAGKNTNLIYNIICRHKTNITTFRIRDSLHFISGSIASFAKYVPESRWTDLHLQDYFSLFQGNKGKMPYEWLQGRWMLDYPFPMDAPVDEQINQLNNTKISLRELAVFCEEVGIPTVGEYLQKYCTIDCLLLFFYFQSYREKMFEKFEIDIAQFFSTPSVSWYLGMRGAENINIPQSIDDYMDIKENIRGGVSQPIERYAEVGQDNIESMKMLDVNALYSWCMLQKLPEQHITTIDIDSNSAEVISMWQQNLLSRSEDEIWLCKVDLHYPEELHEMHVHFSFPLAPHHFNERLCTTFEDKLQYLIMDKHLIFCIEKGLKITKWHNVQRWKSGHVFRDFIQENIDARQATNDPTEKDARKRTNNSLFGKTCENVFNYKQFTIASLDQLDSEETNAVNPQARNWTDFTVIDDEHVIAQTKISSVILNKPIQLGFAILEYAKLRNYQFWYALCSIFGRDVHLCYMDTDSMLLAFEKYADPFAIMRENSSIFNDLIDLPVDENNEELPPTKLTGAFSNEVFPKNIVSYVGLKAKSYVIKFDDDSTKLRAKGIRPNALHENRSLTYDDFLNALFRSEEIRVEEATLSRQNYNVKLIVKHKKALTNLDVKHFYTDNLVIGYPWGFKIN</sequence>
<dbReference type="InterPro" id="IPR043502">
    <property type="entry name" value="DNA/RNA_pol_sf"/>
</dbReference>
<dbReference type="PANTHER" id="PTHR31511">
    <property type="entry name" value="PROTEIN CBG23764"/>
    <property type="match status" value="1"/>
</dbReference>
<dbReference type="InterPro" id="IPR012337">
    <property type="entry name" value="RNaseH-like_sf"/>
</dbReference>
<keyword evidence="3" id="KW-0808">Transferase</keyword>
<evidence type="ECO:0000256" key="3">
    <source>
        <dbReference type="ARBA" id="ARBA00022679"/>
    </source>
</evidence>
<feature type="domain" description="DNA-directed DNA polymerase family B mitochondria/virus" evidence="9">
    <location>
        <begin position="445"/>
        <end position="917"/>
    </location>
</feature>
<accession>A0A8A4XCW9</accession>
<dbReference type="SUPFAM" id="SSF56672">
    <property type="entry name" value="DNA/RNA polymerases"/>
    <property type="match status" value="1"/>
</dbReference>
<keyword evidence="5" id="KW-0235">DNA replication</keyword>
<dbReference type="SUPFAM" id="SSF53098">
    <property type="entry name" value="Ribonuclease H-like"/>
    <property type="match status" value="1"/>
</dbReference>
<name>A0A8A4XCW9_9VIRU</name>
<evidence type="ECO:0000256" key="1">
    <source>
        <dbReference type="ARBA" id="ARBA00005755"/>
    </source>
</evidence>
<protein>
    <recommendedName>
        <fullName evidence="2">DNA-directed DNA polymerase</fullName>
        <ecNumber evidence="2">2.7.7.7</ecNumber>
    </recommendedName>
</protein>
<evidence type="ECO:0000256" key="4">
    <source>
        <dbReference type="ARBA" id="ARBA00022695"/>
    </source>
</evidence>
<keyword evidence="7" id="KW-0238">DNA-binding</keyword>
<dbReference type="EC" id="2.7.7.7" evidence="2"/>
<evidence type="ECO:0000256" key="2">
    <source>
        <dbReference type="ARBA" id="ARBA00012417"/>
    </source>
</evidence>
<comment type="similarity">
    <text evidence="1">Belongs to the DNA polymerase type-B family.</text>
</comment>
<dbReference type="GO" id="GO:0003887">
    <property type="term" value="F:DNA-directed DNA polymerase activity"/>
    <property type="evidence" value="ECO:0007669"/>
    <property type="project" value="UniProtKB-KW"/>
</dbReference>
<dbReference type="EMBL" id="MW046622">
    <property type="protein sequence ID" value="QTE04103.1"/>
    <property type="molecule type" value="Genomic_DNA"/>
</dbReference>
<dbReference type="GO" id="GO:0006260">
    <property type="term" value="P:DNA replication"/>
    <property type="evidence" value="ECO:0007669"/>
    <property type="project" value="UniProtKB-KW"/>
</dbReference>
<keyword evidence="4" id="KW-0548">Nucleotidyltransferase</keyword>
<evidence type="ECO:0000256" key="7">
    <source>
        <dbReference type="ARBA" id="ARBA00023125"/>
    </source>
</evidence>
<keyword evidence="6" id="KW-0239">DNA-directed DNA polymerase</keyword>
<evidence type="ECO:0000256" key="6">
    <source>
        <dbReference type="ARBA" id="ARBA00022932"/>
    </source>
</evidence>
<dbReference type="GO" id="GO:0003677">
    <property type="term" value="F:DNA binding"/>
    <property type="evidence" value="ECO:0007669"/>
    <property type="project" value="UniProtKB-KW"/>
</dbReference>